<evidence type="ECO:0000313" key="1">
    <source>
        <dbReference type="EMBL" id="OCT78505.1"/>
    </source>
</evidence>
<dbReference type="AlphaFoldDB" id="A0A974CRZ7"/>
<protein>
    <submittedName>
        <fullName evidence="1">Uncharacterized protein</fullName>
    </submittedName>
</protein>
<name>A0A974CRZ7_XENLA</name>
<sequence length="100" mass="11769">MADWDGDYAWLALNLYSRHKDYVTEAISRWKVEEALDFTLCTRLILYSLNWLGFPGITELARASHCFWIFVVHLLPHVQFPRKARLYDCLLCVCQLSTTQ</sequence>
<proteinExistence type="predicted"/>
<reference evidence="2" key="1">
    <citation type="journal article" date="2016" name="Nature">
        <title>Genome evolution in the allotetraploid frog Xenopus laevis.</title>
        <authorList>
            <person name="Session A.M."/>
            <person name="Uno Y."/>
            <person name="Kwon T."/>
            <person name="Chapman J.A."/>
            <person name="Toyoda A."/>
            <person name="Takahashi S."/>
            <person name="Fukui A."/>
            <person name="Hikosaka A."/>
            <person name="Suzuki A."/>
            <person name="Kondo M."/>
            <person name="van Heeringen S.J."/>
            <person name="Quigley I."/>
            <person name="Heinz S."/>
            <person name="Ogino H."/>
            <person name="Ochi H."/>
            <person name="Hellsten U."/>
            <person name="Lyons J.B."/>
            <person name="Simakov O."/>
            <person name="Putnam N."/>
            <person name="Stites J."/>
            <person name="Kuroki Y."/>
            <person name="Tanaka T."/>
            <person name="Michiue T."/>
            <person name="Watanabe M."/>
            <person name="Bogdanovic O."/>
            <person name="Lister R."/>
            <person name="Georgiou G."/>
            <person name="Paranjpe S.S."/>
            <person name="van Kruijsbergen I."/>
            <person name="Shu S."/>
            <person name="Carlson J."/>
            <person name="Kinoshita T."/>
            <person name="Ohta Y."/>
            <person name="Mawaribuchi S."/>
            <person name="Jenkins J."/>
            <person name="Grimwood J."/>
            <person name="Schmutz J."/>
            <person name="Mitros T."/>
            <person name="Mozaffari S.V."/>
            <person name="Suzuki Y."/>
            <person name="Haramoto Y."/>
            <person name="Yamamoto T.S."/>
            <person name="Takagi C."/>
            <person name="Heald R."/>
            <person name="Miller K."/>
            <person name="Haudenschild C."/>
            <person name="Kitzman J."/>
            <person name="Nakayama T."/>
            <person name="Izutsu Y."/>
            <person name="Robert J."/>
            <person name="Fortriede J."/>
            <person name="Burns K."/>
            <person name="Lotay V."/>
            <person name="Karimi K."/>
            <person name="Yasuoka Y."/>
            <person name="Dichmann D.S."/>
            <person name="Flajnik M.F."/>
            <person name="Houston D.W."/>
            <person name="Shendure J."/>
            <person name="DuPasquier L."/>
            <person name="Vize P.D."/>
            <person name="Zorn A.M."/>
            <person name="Ito M."/>
            <person name="Marcotte E.M."/>
            <person name="Wallingford J.B."/>
            <person name="Ito Y."/>
            <person name="Asashima M."/>
            <person name="Ueno N."/>
            <person name="Matsuda Y."/>
            <person name="Veenstra G.J."/>
            <person name="Fujiyama A."/>
            <person name="Harland R.M."/>
            <person name="Taira M."/>
            <person name="Rokhsar D.S."/>
        </authorList>
    </citation>
    <scope>NUCLEOTIDE SEQUENCE [LARGE SCALE GENOMIC DNA]</scope>
    <source>
        <strain evidence="2">J</strain>
    </source>
</reference>
<organism evidence="1 2">
    <name type="scientific">Xenopus laevis</name>
    <name type="common">African clawed frog</name>
    <dbReference type="NCBI Taxonomy" id="8355"/>
    <lineage>
        <taxon>Eukaryota</taxon>
        <taxon>Metazoa</taxon>
        <taxon>Chordata</taxon>
        <taxon>Craniata</taxon>
        <taxon>Vertebrata</taxon>
        <taxon>Euteleostomi</taxon>
        <taxon>Amphibia</taxon>
        <taxon>Batrachia</taxon>
        <taxon>Anura</taxon>
        <taxon>Pipoidea</taxon>
        <taxon>Pipidae</taxon>
        <taxon>Xenopodinae</taxon>
        <taxon>Xenopus</taxon>
        <taxon>Xenopus</taxon>
    </lineage>
</organism>
<dbReference type="EMBL" id="CM004475">
    <property type="protein sequence ID" value="OCT78505.1"/>
    <property type="molecule type" value="Genomic_DNA"/>
</dbReference>
<accession>A0A974CRZ7</accession>
<gene>
    <name evidence="1" type="ORF">XELAEV_18029603mg</name>
</gene>
<evidence type="ECO:0000313" key="2">
    <source>
        <dbReference type="Proteomes" id="UP000694892"/>
    </source>
</evidence>
<dbReference type="Proteomes" id="UP000694892">
    <property type="component" value="Chromosome 5S"/>
</dbReference>